<gene>
    <name evidence="2" type="ORF">EVAR_18154_1</name>
</gene>
<dbReference type="AlphaFoldDB" id="A0A4C1UV93"/>
<feature type="region of interest" description="Disordered" evidence="1">
    <location>
        <begin position="60"/>
        <end position="81"/>
    </location>
</feature>
<comment type="caution">
    <text evidence="2">The sequence shown here is derived from an EMBL/GenBank/DDBJ whole genome shotgun (WGS) entry which is preliminary data.</text>
</comment>
<organism evidence="2 3">
    <name type="scientific">Eumeta variegata</name>
    <name type="common">Bagworm moth</name>
    <name type="synonym">Eumeta japonica</name>
    <dbReference type="NCBI Taxonomy" id="151549"/>
    <lineage>
        <taxon>Eukaryota</taxon>
        <taxon>Metazoa</taxon>
        <taxon>Ecdysozoa</taxon>
        <taxon>Arthropoda</taxon>
        <taxon>Hexapoda</taxon>
        <taxon>Insecta</taxon>
        <taxon>Pterygota</taxon>
        <taxon>Neoptera</taxon>
        <taxon>Endopterygota</taxon>
        <taxon>Lepidoptera</taxon>
        <taxon>Glossata</taxon>
        <taxon>Ditrysia</taxon>
        <taxon>Tineoidea</taxon>
        <taxon>Psychidae</taxon>
        <taxon>Oiketicinae</taxon>
        <taxon>Eumeta</taxon>
    </lineage>
</organism>
<dbReference type="Proteomes" id="UP000299102">
    <property type="component" value="Unassembled WGS sequence"/>
</dbReference>
<accession>A0A4C1UV93</accession>
<evidence type="ECO:0000313" key="2">
    <source>
        <dbReference type="EMBL" id="GBP30355.1"/>
    </source>
</evidence>
<dbReference type="EMBL" id="BGZK01000232">
    <property type="protein sequence ID" value="GBP30355.1"/>
    <property type="molecule type" value="Genomic_DNA"/>
</dbReference>
<keyword evidence="3" id="KW-1185">Reference proteome</keyword>
<evidence type="ECO:0000256" key="1">
    <source>
        <dbReference type="SAM" id="MobiDB-lite"/>
    </source>
</evidence>
<sequence>MSTLARYGSPCSHRLTIAVLVQFIIVYKRDTISGDGRNDRPAFYRFVDSRKCAAGQYRSARAHDDSAARDAPVTRIKVSQH</sequence>
<proteinExistence type="predicted"/>
<reference evidence="2 3" key="1">
    <citation type="journal article" date="2019" name="Commun. Biol.">
        <title>The bagworm genome reveals a unique fibroin gene that provides high tensile strength.</title>
        <authorList>
            <person name="Kono N."/>
            <person name="Nakamura H."/>
            <person name="Ohtoshi R."/>
            <person name="Tomita M."/>
            <person name="Numata K."/>
            <person name="Arakawa K."/>
        </authorList>
    </citation>
    <scope>NUCLEOTIDE SEQUENCE [LARGE SCALE GENOMIC DNA]</scope>
</reference>
<name>A0A4C1UV93_EUMVA</name>
<protein>
    <submittedName>
        <fullName evidence="2">Uncharacterized protein</fullName>
    </submittedName>
</protein>
<evidence type="ECO:0000313" key="3">
    <source>
        <dbReference type="Proteomes" id="UP000299102"/>
    </source>
</evidence>